<evidence type="ECO:0000313" key="3">
    <source>
        <dbReference type="Proteomes" id="UP000295763"/>
    </source>
</evidence>
<dbReference type="AlphaFoldDB" id="A0A4R2SPP6"/>
<keyword evidence="3" id="KW-1185">Reference proteome</keyword>
<comment type="caution">
    <text evidence="2">The sequence shown here is derived from an EMBL/GenBank/DDBJ whole genome shotgun (WGS) entry which is preliminary data.</text>
</comment>
<dbReference type="PROSITE" id="PS50056">
    <property type="entry name" value="TYR_PHOSPHATASE_2"/>
    <property type="match status" value="1"/>
</dbReference>
<proteinExistence type="predicted"/>
<accession>A0A4R2SPP6</accession>
<dbReference type="RefSeq" id="WP_131978417.1">
    <property type="nucleotide sequence ID" value="NZ_SLYB01000026.1"/>
</dbReference>
<dbReference type="PANTHER" id="PTHR47216:SF4">
    <property type="entry name" value="OS01G0859400 PROTEIN"/>
    <property type="match status" value="1"/>
</dbReference>
<dbReference type="EMBL" id="SLYB01000026">
    <property type="protein sequence ID" value="TCP92129.1"/>
    <property type="molecule type" value="Genomic_DNA"/>
</dbReference>
<evidence type="ECO:0000313" key="2">
    <source>
        <dbReference type="EMBL" id="TCP92129.1"/>
    </source>
</evidence>
<sequence length="146" mass="16166">MWLNIAFWLKGKAKVMEIKNGVFIGSVTQAHKFATVVDLCAEYPCRKPPTNYQVVPMLDMVTPDVQDLVQGAIRVEQLRQEQTPLLVCCALGYGRSAAVMLVWLAVFGGCENLSQAVTQLRTKRPNIVLPLETEQAVLSAIAHLQN</sequence>
<evidence type="ECO:0000259" key="1">
    <source>
        <dbReference type="PROSITE" id="PS50056"/>
    </source>
</evidence>
<gene>
    <name evidence="2" type="ORF">EDC44_1269</name>
</gene>
<dbReference type="Proteomes" id="UP000295763">
    <property type="component" value="Unassembled WGS sequence"/>
</dbReference>
<dbReference type="InterPro" id="IPR000387">
    <property type="entry name" value="Tyr_Pase_dom"/>
</dbReference>
<name>A0A4R2SPP6_9PAST</name>
<dbReference type="Gene3D" id="3.90.190.10">
    <property type="entry name" value="Protein tyrosine phosphatase superfamily"/>
    <property type="match status" value="1"/>
</dbReference>
<dbReference type="SUPFAM" id="SSF52799">
    <property type="entry name" value="(Phosphotyrosine protein) phosphatases II"/>
    <property type="match status" value="1"/>
</dbReference>
<dbReference type="OrthoDB" id="256494at2"/>
<reference evidence="2 3" key="1">
    <citation type="submission" date="2019-03" db="EMBL/GenBank/DDBJ databases">
        <title>Genomic Encyclopedia of Type Strains, Phase IV (KMG-IV): sequencing the most valuable type-strain genomes for metagenomic binning, comparative biology and taxonomic classification.</title>
        <authorList>
            <person name="Goeker M."/>
        </authorList>
    </citation>
    <scope>NUCLEOTIDE SEQUENCE [LARGE SCALE GENOMIC DNA]</scope>
    <source>
        <strain evidence="2 3">DSM 28404</strain>
    </source>
</reference>
<organism evidence="2 3">
    <name type="scientific">Cricetibacter osteomyelitidis</name>
    <dbReference type="NCBI Taxonomy" id="1521931"/>
    <lineage>
        <taxon>Bacteria</taxon>
        <taxon>Pseudomonadati</taxon>
        <taxon>Pseudomonadota</taxon>
        <taxon>Gammaproteobacteria</taxon>
        <taxon>Pasteurellales</taxon>
        <taxon>Pasteurellaceae</taxon>
        <taxon>Cricetibacter</taxon>
    </lineage>
</organism>
<dbReference type="PANTHER" id="PTHR47216">
    <property type="match status" value="1"/>
</dbReference>
<dbReference type="InterPro" id="IPR000340">
    <property type="entry name" value="Dual-sp_phosphatase_cat-dom"/>
</dbReference>
<dbReference type="InterPro" id="IPR029021">
    <property type="entry name" value="Prot-tyrosine_phosphatase-like"/>
</dbReference>
<protein>
    <submittedName>
        <fullName evidence="2">Dual specificity protein phosphatase-like protein</fullName>
    </submittedName>
</protein>
<dbReference type="Pfam" id="PF00782">
    <property type="entry name" value="DSPc"/>
    <property type="match status" value="1"/>
</dbReference>
<feature type="domain" description="Tyrosine specific protein phosphatases" evidence="1">
    <location>
        <begin position="66"/>
        <end position="135"/>
    </location>
</feature>